<reference evidence="3 4" key="2">
    <citation type="journal article" date="2012" name="J. Bacteriol.">
        <title>Complete Genome Sequence of Rahnella sp. Strain Y9602, a Gammaproteobacterium Isolate from Metal- and Radionuclide-Contaminated Soil.</title>
        <authorList>
            <person name="Martinez R.J."/>
            <person name="Bruce D."/>
            <person name="Detter C."/>
            <person name="Goodwin L.A."/>
            <person name="Han J."/>
            <person name="Han C.S."/>
            <person name="Held B."/>
            <person name="Land M.L."/>
            <person name="Mikhailova N."/>
            <person name="Nolan M."/>
            <person name="Pennacchio L."/>
            <person name="Pitluck S."/>
            <person name="Tapia R."/>
            <person name="Woyke T."/>
            <person name="Sobecky P.A."/>
        </authorList>
    </citation>
    <scope>NUCLEOTIDE SEQUENCE [LARGE SCALE GENOMIC DNA]</scope>
    <source>
        <strain evidence="3 4">Y9602</strain>
    </source>
</reference>
<gene>
    <name evidence="3" type="ordered locus">Rahaq_0839</name>
</gene>
<dbReference type="HOGENOM" id="CLU_143487_0_0_6"/>
<name>A0A0H3F6D8_RAHSY</name>
<evidence type="ECO:0000259" key="2">
    <source>
        <dbReference type="Pfam" id="PF12528"/>
    </source>
</evidence>
<evidence type="ECO:0000256" key="1">
    <source>
        <dbReference type="SAM" id="Phobius"/>
    </source>
</evidence>
<dbReference type="InterPro" id="IPR022204">
    <property type="entry name" value="PpdC-like_C"/>
</dbReference>
<dbReference type="EMBL" id="CP002505">
    <property type="protein sequence ID" value="ADW72464.1"/>
    <property type="molecule type" value="Genomic_DNA"/>
</dbReference>
<sequence length="114" mass="12721">MNENHSAQQGFSLTEALIAMLFLSVSILGLLNYYQSLSNGFMRQWQVQQAWSEAHSQLEAYSVAGKGAEPLAKDWEYRFTGISDAQSCKLVTATIQTPAKYQAILQRLICNFGP</sequence>
<evidence type="ECO:0000313" key="4">
    <source>
        <dbReference type="Proteomes" id="UP000007257"/>
    </source>
</evidence>
<keyword evidence="1" id="KW-1133">Transmembrane helix</keyword>
<dbReference type="KEGG" id="rah:Rahaq_0839"/>
<organism evidence="3 4">
    <name type="scientific">Rahnella sp. (strain Y9602)</name>
    <dbReference type="NCBI Taxonomy" id="2703885"/>
    <lineage>
        <taxon>Bacteria</taxon>
        <taxon>Pseudomonadati</taxon>
        <taxon>Pseudomonadota</taxon>
        <taxon>Gammaproteobacteria</taxon>
        <taxon>Enterobacterales</taxon>
        <taxon>Yersiniaceae</taxon>
        <taxon>Rahnella</taxon>
    </lineage>
</organism>
<dbReference type="Proteomes" id="UP000007257">
    <property type="component" value="Chromosome"/>
</dbReference>
<reference evidence="4" key="1">
    <citation type="submission" date="2011-01" db="EMBL/GenBank/DDBJ databases">
        <title>Complete sequence of chromosome of Rahnella sp. Y9602.</title>
        <authorList>
            <consortium name="US DOE Joint Genome Institute"/>
            <person name="Lucas S."/>
            <person name="Copeland A."/>
            <person name="Lapidus A."/>
            <person name="Cheng J.-F."/>
            <person name="Goodwin L."/>
            <person name="Pitluck S."/>
            <person name="Lu M."/>
            <person name="Detter J.C."/>
            <person name="Han C."/>
            <person name="Tapia R."/>
            <person name="Land M."/>
            <person name="Hauser L."/>
            <person name="Kyrpides N."/>
            <person name="Ivanova N."/>
            <person name="Ovchinnikova G."/>
            <person name="Pagani I."/>
            <person name="Sobecky P.A."/>
            <person name="Martinez R.J."/>
            <person name="Woyke T."/>
        </authorList>
    </citation>
    <scope>NUCLEOTIDE SEQUENCE [LARGE SCALE GENOMIC DNA]</scope>
    <source>
        <strain evidence="4">Y9602</strain>
    </source>
</reference>
<accession>A0A0H3F6D8</accession>
<keyword evidence="1" id="KW-0812">Transmembrane</keyword>
<dbReference type="OrthoDB" id="6504985at2"/>
<evidence type="ECO:0000313" key="3">
    <source>
        <dbReference type="EMBL" id="ADW72464.1"/>
    </source>
</evidence>
<keyword evidence="1" id="KW-0472">Membrane</keyword>
<feature type="transmembrane region" description="Helical" evidence="1">
    <location>
        <begin position="16"/>
        <end position="34"/>
    </location>
</feature>
<proteinExistence type="predicted"/>
<dbReference type="eggNOG" id="COG4967">
    <property type="taxonomic scope" value="Bacteria"/>
</dbReference>
<dbReference type="AlphaFoldDB" id="A0A0H3F6D8"/>
<protein>
    <submittedName>
        <fullName evidence="3">Putative prepilin peptidase dependent protein c</fullName>
    </submittedName>
</protein>
<feature type="domain" description="Prepilin peptidase dependent protein C-like C-terminal" evidence="2">
    <location>
        <begin position="33"/>
        <end position="110"/>
    </location>
</feature>
<dbReference type="Pfam" id="PF12528">
    <property type="entry name" value="T2SSppdC"/>
    <property type="match status" value="1"/>
</dbReference>
<dbReference type="RefSeq" id="WP_013574169.1">
    <property type="nucleotide sequence ID" value="NC_015061.1"/>
</dbReference>